<dbReference type="OrthoDB" id="8612233at2"/>
<sequence>MSIEFTLQPQPRFKADVAIPRAGLEAGIVTFTFKHVPLNEMAEREKRKNQTGLDFVEHITAAWALPDELNRDNLTKLANNYPQAIEAIIHTFYRELLGQREKN</sequence>
<evidence type="ECO:0000313" key="1">
    <source>
        <dbReference type="EMBL" id="AWK13634.1"/>
    </source>
</evidence>
<evidence type="ECO:0000313" key="2">
    <source>
        <dbReference type="Proteomes" id="UP000261875"/>
    </source>
</evidence>
<dbReference type="Pfam" id="PF08748">
    <property type="entry name" value="Phage_TAC_4"/>
    <property type="match status" value="1"/>
</dbReference>
<dbReference type="STRING" id="1878942.GCA_900128755_00003"/>
<dbReference type="InterPro" id="IPR014859">
    <property type="entry name" value="Phage_TAC_4"/>
</dbReference>
<name>A0A2U8I6W5_9GAMM</name>
<protein>
    <recommendedName>
        <fullName evidence="3">Phage protein</fullName>
    </recommendedName>
</protein>
<dbReference type="EMBL" id="CP021659">
    <property type="protein sequence ID" value="AWK13634.1"/>
    <property type="molecule type" value="Genomic_DNA"/>
</dbReference>
<dbReference type="Proteomes" id="UP000261875">
    <property type="component" value="Chromosome"/>
</dbReference>
<gene>
    <name evidence="1" type="ORF">CCS41_02605</name>
</gene>
<accession>A0A2U8I6W5</accession>
<dbReference type="RefSeq" id="WP_072551181.1">
    <property type="nucleotide sequence ID" value="NZ_CP021659.1"/>
</dbReference>
<reference evidence="1 2" key="1">
    <citation type="submission" date="2017-05" db="EMBL/GenBank/DDBJ databases">
        <title>Genome sequence of Candidatus Fukatsuia symbiotica and Candidatus Hamiltonella defensa from Acyrthosiphon pisum strain 5D.</title>
        <authorList>
            <person name="Patel V.A."/>
            <person name="Chevignon G."/>
            <person name="Russell J.A."/>
            <person name="Oliver K.M."/>
        </authorList>
    </citation>
    <scope>NUCLEOTIDE SEQUENCE [LARGE SCALE GENOMIC DNA]</scope>
    <source>
        <strain evidence="1 2">5D</strain>
    </source>
</reference>
<dbReference type="AlphaFoldDB" id="A0A2U8I6W5"/>
<proteinExistence type="predicted"/>
<dbReference type="KEGG" id="fsm:CCS41_02605"/>
<keyword evidence="2" id="KW-1185">Reference proteome</keyword>
<evidence type="ECO:0008006" key="3">
    <source>
        <dbReference type="Google" id="ProtNLM"/>
    </source>
</evidence>
<organism evidence="1 2">
    <name type="scientific">Candidatus Fukatsuia symbiotica</name>
    <dbReference type="NCBI Taxonomy" id="1878942"/>
    <lineage>
        <taxon>Bacteria</taxon>
        <taxon>Pseudomonadati</taxon>
        <taxon>Pseudomonadota</taxon>
        <taxon>Gammaproteobacteria</taxon>
        <taxon>Enterobacterales</taxon>
        <taxon>Yersiniaceae</taxon>
        <taxon>Candidatus Fukatsuia</taxon>
    </lineage>
</organism>